<dbReference type="Proteomes" id="UP001595945">
    <property type="component" value="Unassembled WGS sequence"/>
</dbReference>
<dbReference type="EMBL" id="JBHSHT010000001">
    <property type="protein sequence ID" value="MFC4823181.1"/>
    <property type="molecule type" value="Genomic_DNA"/>
</dbReference>
<dbReference type="InterPro" id="IPR043867">
    <property type="entry name" value="DUF5827"/>
</dbReference>
<dbReference type="AlphaFoldDB" id="A0ABD5PXE9"/>
<organism evidence="1 2">
    <name type="scientific">Halorussus aquaticus</name>
    <dbReference type="NCBI Taxonomy" id="2953748"/>
    <lineage>
        <taxon>Archaea</taxon>
        <taxon>Methanobacteriati</taxon>
        <taxon>Methanobacteriota</taxon>
        <taxon>Stenosarchaea group</taxon>
        <taxon>Halobacteria</taxon>
        <taxon>Halobacteriales</taxon>
        <taxon>Haladaptataceae</taxon>
        <taxon>Halorussus</taxon>
    </lineage>
</organism>
<dbReference type="GeneID" id="73045774"/>
<proteinExistence type="predicted"/>
<sequence length="92" mass="10664">MPRPKSDFEQLHPCDFYTPEELLDADRMYTVYEIARLLQELDPDAELEAGTEDILLDWAIPWVMNNAEDLVVAEPTAEDEPGYYGLKTDEER</sequence>
<reference evidence="1 2" key="1">
    <citation type="journal article" date="2019" name="Int. J. Syst. Evol. Microbiol.">
        <title>The Global Catalogue of Microorganisms (GCM) 10K type strain sequencing project: providing services to taxonomists for standard genome sequencing and annotation.</title>
        <authorList>
            <consortium name="The Broad Institute Genomics Platform"/>
            <consortium name="The Broad Institute Genome Sequencing Center for Infectious Disease"/>
            <person name="Wu L."/>
            <person name="Ma J."/>
        </authorList>
    </citation>
    <scope>NUCLEOTIDE SEQUENCE [LARGE SCALE GENOMIC DNA]</scope>
    <source>
        <strain evidence="1 2">XZYJ18</strain>
    </source>
</reference>
<evidence type="ECO:0000313" key="1">
    <source>
        <dbReference type="EMBL" id="MFC4823181.1"/>
    </source>
</evidence>
<comment type="caution">
    <text evidence="1">The sequence shown here is derived from an EMBL/GenBank/DDBJ whole genome shotgun (WGS) entry which is preliminary data.</text>
</comment>
<protein>
    <submittedName>
        <fullName evidence="1">DUF5827 family protein</fullName>
    </submittedName>
</protein>
<gene>
    <name evidence="1" type="ORF">ACFO9K_02785</name>
</gene>
<name>A0ABD5PXE9_9EURY</name>
<dbReference type="RefSeq" id="WP_254267330.1">
    <property type="nucleotide sequence ID" value="NZ_CP100400.1"/>
</dbReference>
<accession>A0ABD5PXE9</accession>
<evidence type="ECO:0000313" key="2">
    <source>
        <dbReference type="Proteomes" id="UP001595945"/>
    </source>
</evidence>
<keyword evidence="2" id="KW-1185">Reference proteome</keyword>
<dbReference type="Pfam" id="PF19145">
    <property type="entry name" value="DUF5827"/>
    <property type="match status" value="1"/>
</dbReference>